<evidence type="ECO:0000313" key="3">
    <source>
        <dbReference type="Proteomes" id="UP000465609"/>
    </source>
</evidence>
<proteinExistence type="predicted"/>
<evidence type="ECO:0000256" key="1">
    <source>
        <dbReference type="SAM" id="MobiDB-lite"/>
    </source>
</evidence>
<feature type="region of interest" description="Disordered" evidence="1">
    <location>
        <begin position="1"/>
        <end position="26"/>
    </location>
</feature>
<dbReference type="EMBL" id="AP022577">
    <property type="protein sequence ID" value="BBX83542.1"/>
    <property type="molecule type" value="Genomic_DNA"/>
</dbReference>
<dbReference type="Proteomes" id="UP000465609">
    <property type="component" value="Chromosome"/>
</dbReference>
<name>A0ABM7IA64_9MYCO</name>
<keyword evidence="3" id="KW-1185">Reference proteome</keyword>
<gene>
    <name evidence="2" type="ORF">MAUB_14150</name>
</gene>
<protein>
    <submittedName>
        <fullName evidence="2">Uncharacterized protein</fullName>
    </submittedName>
</protein>
<organism evidence="2 3">
    <name type="scientific">Mycolicibacterium aubagnense</name>
    <dbReference type="NCBI Taxonomy" id="319707"/>
    <lineage>
        <taxon>Bacteria</taxon>
        <taxon>Bacillati</taxon>
        <taxon>Actinomycetota</taxon>
        <taxon>Actinomycetes</taxon>
        <taxon>Mycobacteriales</taxon>
        <taxon>Mycobacteriaceae</taxon>
        <taxon>Mycolicibacterium</taxon>
    </lineage>
</organism>
<sequence>MSLRRTPQTGHAAADQDDQRDRRRKRLPVTYDGKFDLAAEVAAIVSPLAYETSQLKRPQAARREVDHLADAVAEVVHVAAGLVAESRAADGQTRQLAADLAARPRQPAITDDMLTSGSWSAALTDYADQLRADLGRMLGHALPPDAPGLRGEPSASERVERSLREVDRAALTLAVRIPKIRARQSLPSVTQFNAAQQERRDAERAACRLAQIGAR</sequence>
<evidence type="ECO:0000313" key="2">
    <source>
        <dbReference type="EMBL" id="BBX83542.1"/>
    </source>
</evidence>
<accession>A0ABM7IA64</accession>
<reference evidence="2 3" key="1">
    <citation type="journal article" date="2019" name="Emerg. Microbes Infect.">
        <title>Comprehensive subspecies identification of 175 nontuberculous mycobacteria species based on 7547 genomic profiles.</title>
        <authorList>
            <person name="Matsumoto Y."/>
            <person name="Kinjo T."/>
            <person name="Motooka D."/>
            <person name="Nabeya D."/>
            <person name="Jung N."/>
            <person name="Uechi K."/>
            <person name="Horii T."/>
            <person name="Iida T."/>
            <person name="Fujita J."/>
            <person name="Nakamura S."/>
        </authorList>
    </citation>
    <scope>NUCLEOTIDE SEQUENCE [LARGE SCALE GENOMIC DNA]</scope>
    <source>
        <strain evidence="2 3">JCM 15296</strain>
    </source>
</reference>